<comment type="caution">
    <text evidence="3">The sequence shown here is derived from an EMBL/GenBank/DDBJ whole genome shotgun (WGS) entry which is preliminary data.</text>
</comment>
<feature type="region of interest" description="Disordered" evidence="1">
    <location>
        <begin position="1"/>
        <end position="28"/>
    </location>
</feature>
<dbReference type="AlphaFoldDB" id="A0A5C4UJ14"/>
<keyword evidence="2" id="KW-0812">Transmembrane</keyword>
<gene>
    <name evidence="3" type="ORF">FH715_27785</name>
</gene>
<evidence type="ECO:0000256" key="1">
    <source>
        <dbReference type="SAM" id="MobiDB-lite"/>
    </source>
</evidence>
<keyword evidence="4" id="KW-1185">Reference proteome</keyword>
<accession>A0A5C4UJ14</accession>
<protein>
    <submittedName>
        <fullName evidence="3">Uncharacterized protein</fullName>
    </submittedName>
</protein>
<name>A0A5C4UJ14_9ACTN</name>
<evidence type="ECO:0000256" key="2">
    <source>
        <dbReference type="SAM" id="Phobius"/>
    </source>
</evidence>
<dbReference type="Proteomes" id="UP000311713">
    <property type="component" value="Unassembled WGS sequence"/>
</dbReference>
<reference evidence="3 4" key="1">
    <citation type="submission" date="2019-06" db="EMBL/GenBank/DDBJ databases">
        <title>Draft genome of Streptomyces sedi sp. JCM16909.</title>
        <authorList>
            <person name="Klykleung N."/>
            <person name="Tanasupawat S."/>
            <person name="Kudo T."/>
            <person name="Yuki M."/>
            <person name="Ohkuma M."/>
        </authorList>
    </citation>
    <scope>NUCLEOTIDE SEQUENCE [LARGE SCALE GENOMIC DNA]</scope>
    <source>
        <strain evidence="3 4">JCM 16909</strain>
    </source>
</reference>
<keyword evidence="2" id="KW-0472">Membrane</keyword>
<organism evidence="3 4">
    <name type="scientific">Streptomyces sedi</name>
    <dbReference type="NCBI Taxonomy" id="555059"/>
    <lineage>
        <taxon>Bacteria</taxon>
        <taxon>Bacillati</taxon>
        <taxon>Actinomycetota</taxon>
        <taxon>Actinomycetes</taxon>
        <taxon>Kitasatosporales</taxon>
        <taxon>Streptomycetaceae</taxon>
        <taxon>Streptomyces</taxon>
    </lineage>
</organism>
<keyword evidence="2" id="KW-1133">Transmembrane helix</keyword>
<sequence>MSRPTPPHPPVPPTPPGGPGEPAGPADAAPPWRRWWLVVLSCALGAVVVAVLVLATRDDDADPKREACDYYTERMQELAEATDDRDVHAERIDGWARGADDAEFREAGAELLAVAQEGDRDAWLNGLIDFGIACYGLPEGPTPSP</sequence>
<feature type="compositionally biased region" description="Pro residues" evidence="1">
    <location>
        <begin position="1"/>
        <end position="19"/>
    </location>
</feature>
<proteinExistence type="predicted"/>
<dbReference type="EMBL" id="VDGT01000039">
    <property type="protein sequence ID" value="TNM23638.1"/>
    <property type="molecule type" value="Genomic_DNA"/>
</dbReference>
<evidence type="ECO:0000313" key="3">
    <source>
        <dbReference type="EMBL" id="TNM23638.1"/>
    </source>
</evidence>
<dbReference type="RefSeq" id="WP_139650245.1">
    <property type="nucleotide sequence ID" value="NZ_VDGT01000039.1"/>
</dbReference>
<evidence type="ECO:0000313" key="4">
    <source>
        <dbReference type="Proteomes" id="UP000311713"/>
    </source>
</evidence>
<dbReference type="OrthoDB" id="9900048at2"/>
<feature type="transmembrane region" description="Helical" evidence="2">
    <location>
        <begin position="35"/>
        <end position="55"/>
    </location>
</feature>